<sequence>MTSRSESPLQLMSIAKQFPSRIAAATTKEGSRKIAEINFDPLNPAIDHIENDTVRLLSCRALDPAVPLVRLWLSNLPFLKEHILKE</sequence>
<evidence type="ECO:0000313" key="1">
    <source>
        <dbReference type="EMBL" id="KAG1308720.1"/>
    </source>
</evidence>
<name>A0A9P6X9Y5_RHIOR</name>
<keyword evidence="2" id="KW-1185">Reference proteome</keyword>
<comment type="caution">
    <text evidence="1">The sequence shown here is derived from an EMBL/GenBank/DDBJ whole genome shotgun (WGS) entry which is preliminary data.</text>
</comment>
<reference evidence="1" key="1">
    <citation type="journal article" date="2020" name="Microb. Genom.">
        <title>Genetic diversity of clinical and environmental Mucorales isolates obtained from an investigation of mucormycosis cases among solid organ transplant recipients.</title>
        <authorList>
            <person name="Nguyen M.H."/>
            <person name="Kaul D."/>
            <person name="Muto C."/>
            <person name="Cheng S.J."/>
            <person name="Richter R.A."/>
            <person name="Bruno V.M."/>
            <person name="Liu G."/>
            <person name="Beyhan S."/>
            <person name="Sundermann A.J."/>
            <person name="Mounaud S."/>
            <person name="Pasculle A.W."/>
            <person name="Nierman W.C."/>
            <person name="Driscoll E."/>
            <person name="Cumbie R."/>
            <person name="Clancy C.J."/>
            <person name="Dupont C.L."/>
        </authorList>
    </citation>
    <scope>NUCLEOTIDE SEQUENCE</scope>
    <source>
        <strain evidence="1">GL11</strain>
    </source>
</reference>
<dbReference type="EMBL" id="JAANQT010000741">
    <property type="protein sequence ID" value="KAG1308720.1"/>
    <property type="molecule type" value="Genomic_DNA"/>
</dbReference>
<accession>A0A9P6X9Y5</accession>
<proteinExistence type="predicted"/>
<dbReference type="AlphaFoldDB" id="A0A9P6X9Y5"/>
<organism evidence="1 2">
    <name type="scientific">Rhizopus oryzae</name>
    <name type="common">Mucormycosis agent</name>
    <name type="synonym">Rhizopus arrhizus var. delemar</name>
    <dbReference type="NCBI Taxonomy" id="64495"/>
    <lineage>
        <taxon>Eukaryota</taxon>
        <taxon>Fungi</taxon>
        <taxon>Fungi incertae sedis</taxon>
        <taxon>Mucoromycota</taxon>
        <taxon>Mucoromycotina</taxon>
        <taxon>Mucoromycetes</taxon>
        <taxon>Mucorales</taxon>
        <taxon>Mucorineae</taxon>
        <taxon>Rhizopodaceae</taxon>
        <taxon>Rhizopus</taxon>
    </lineage>
</organism>
<gene>
    <name evidence="1" type="ORF">G6F64_005841</name>
</gene>
<evidence type="ECO:0000313" key="2">
    <source>
        <dbReference type="Proteomes" id="UP000716291"/>
    </source>
</evidence>
<dbReference type="OrthoDB" id="10273598at2759"/>
<protein>
    <submittedName>
        <fullName evidence="1">Uncharacterized protein</fullName>
    </submittedName>
</protein>
<dbReference type="Proteomes" id="UP000716291">
    <property type="component" value="Unassembled WGS sequence"/>
</dbReference>